<name>A0A1Y2HGA2_9FUNG</name>
<feature type="transmembrane region" description="Helical" evidence="6">
    <location>
        <begin position="193"/>
        <end position="214"/>
    </location>
</feature>
<dbReference type="PANTHER" id="PTHR43243">
    <property type="entry name" value="INNER MEMBRANE TRANSPORTER YGJI-RELATED"/>
    <property type="match status" value="1"/>
</dbReference>
<evidence type="ECO:0000256" key="1">
    <source>
        <dbReference type="ARBA" id="ARBA00004141"/>
    </source>
</evidence>
<evidence type="ECO:0000256" key="3">
    <source>
        <dbReference type="ARBA" id="ARBA00022692"/>
    </source>
</evidence>
<proteinExistence type="predicted"/>
<feature type="transmembrane region" description="Helical" evidence="6">
    <location>
        <begin position="94"/>
        <end position="116"/>
    </location>
</feature>
<organism evidence="7 8">
    <name type="scientific">Catenaria anguillulae PL171</name>
    <dbReference type="NCBI Taxonomy" id="765915"/>
    <lineage>
        <taxon>Eukaryota</taxon>
        <taxon>Fungi</taxon>
        <taxon>Fungi incertae sedis</taxon>
        <taxon>Blastocladiomycota</taxon>
        <taxon>Blastocladiomycetes</taxon>
        <taxon>Blastocladiales</taxon>
        <taxon>Catenariaceae</taxon>
        <taxon>Catenaria</taxon>
    </lineage>
</organism>
<dbReference type="EMBL" id="MCFL01000034">
    <property type="protein sequence ID" value="ORZ33616.1"/>
    <property type="molecule type" value="Genomic_DNA"/>
</dbReference>
<dbReference type="STRING" id="765915.A0A1Y2HGA2"/>
<dbReference type="PIRSF" id="PIRSF006060">
    <property type="entry name" value="AA_transporter"/>
    <property type="match status" value="1"/>
</dbReference>
<feature type="transmembrane region" description="Helical" evidence="6">
    <location>
        <begin position="434"/>
        <end position="451"/>
    </location>
</feature>
<dbReference type="Gene3D" id="1.20.1740.10">
    <property type="entry name" value="Amino acid/polyamine transporter I"/>
    <property type="match status" value="1"/>
</dbReference>
<feature type="transmembrane region" description="Helical" evidence="6">
    <location>
        <begin position="34"/>
        <end position="56"/>
    </location>
</feature>
<sequence length="490" mass="52373">MSLFRKMFATKSVEALQSEAANTSMKRTLGALDVVLLGVGDIIGTGIFVITGQVAAKYAGPAIVLSFVISAIACAFAGLCYAELAALLPVSGSAYVYTFTAVGELPAWIVGTNLFLEYLLGSALAAQGFTAYLGKLLKSFDVTLDPSWTETPFSYSDKDGFGVGKGYVNLPALLIVIAISIVLILGAKESAKFNHFFAALKIAVILLFLFATITSVNTDNWVPFIPGPGHDHEYGIAGVFQGASLVFLAYIGFDAVSTTAQEVKKPSRDMPIGILGSLVICTILYVLVSLNLTGIAQYHTLNSSAPMADAVLRLGMKWLAIMISVGAIAGLVSVQTVSLMSLPRVMYTVARDGLLPRPSVACTPTFVPIDVIAHMTSTGTLTAFFFVCLSVTVLRVKRPDVERQFMVPGGAYLVPVCGMLTCLGLIGLSGLTNIIRLLIWIALAIGMYMVYGRTHSVLNNPGRKIELPEWEVEEKNKAADDLDMKQVQRA</sequence>
<dbReference type="PANTHER" id="PTHR43243:SF4">
    <property type="entry name" value="CATIONIC AMINO ACID TRANSPORTER 4"/>
    <property type="match status" value="1"/>
</dbReference>
<dbReference type="GO" id="GO:0016020">
    <property type="term" value="C:membrane"/>
    <property type="evidence" value="ECO:0007669"/>
    <property type="project" value="UniProtKB-SubCell"/>
</dbReference>
<feature type="transmembrane region" description="Helical" evidence="6">
    <location>
        <begin position="234"/>
        <end position="253"/>
    </location>
</feature>
<evidence type="ECO:0000256" key="5">
    <source>
        <dbReference type="ARBA" id="ARBA00023136"/>
    </source>
</evidence>
<protein>
    <submittedName>
        <fullName evidence="7">Amino acid permease-domain-containing protein</fullName>
    </submittedName>
</protein>
<dbReference type="GO" id="GO:0015171">
    <property type="term" value="F:amino acid transmembrane transporter activity"/>
    <property type="evidence" value="ECO:0007669"/>
    <property type="project" value="TreeGrafter"/>
</dbReference>
<evidence type="ECO:0000313" key="8">
    <source>
        <dbReference type="Proteomes" id="UP000193411"/>
    </source>
</evidence>
<feature type="transmembrane region" description="Helical" evidence="6">
    <location>
        <begin position="166"/>
        <end position="186"/>
    </location>
</feature>
<evidence type="ECO:0000256" key="4">
    <source>
        <dbReference type="ARBA" id="ARBA00022989"/>
    </source>
</evidence>
<dbReference type="AlphaFoldDB" id="A0A1Y2HGA2"/>
<feature type="transmembrane region" description="Helical" evidence="6">
    <location>
        <begin position="274"/>
        <end position="298"/>
    </location>
</feature>
<feature type="transmembrane region" description="Helical" evidence="6">
    <location>
        <begin position="62"/>
        <end position="82"/>
    </location>
</feature>
<keyword evidence="4 6" id="KW-1133">Transmembrane helix</keyword>
<keyword evidence="2" id="KW-0813">Transport</keyword>
<evidence type="ECO:0000256" key="2">
    <source>
        <dbReference type="ARBA" id="ARBA00022448"/>
    </source>
</evidence>
<dbReference type="OrthoDB" id="5982228at2759"/>
<reference evidence="7 8" key="1">
    <citation type="submission" date="2016-07" db="EMBL/GenBank/DDBJ databases">
        <title>Pervasive Adenine N6-methylation of Active Genes in Fungi.</title>
        <authorList>
            <consortium name="DOE Joint Genome Institute"/>
            <person name="Mondo S.J."/>
            <person name="Dannebaum R.O."/>
            <person name="Kuo R.C."/>
            <person name="Labutti K."/>
            <person name="Haridas S."/>
            <person name="Kuo A."/>
            <person name="Salamov A."/>
            <person name="Ahrendt S.R."/>
            <person name="Lipzen A."/>
            <person name="Sullivan W."/>
            <person name="Andreopoulos W.B."/>
            <person name="Clum A."/>
            <person name="Lindquist E."/>
            <person name="Daum C."/>
            <person name="Ramamoorthy G.K."/>
            <person name="Gryganskyi A."/>
            <person name="Culley D."/>
            <person name="Magnuson J.K."/>
            <person name="James T.Y."/>
            <person name="O'Malley M.A."/>
            <person name="Stajich J.E."/>
            <person name="Spatafora J.W."/>
            <person name="Visel A."/>
            <person name="Grigoriev I.V."/>
        </authorList>
    </citation>
    <scope>NUCLEOTIDE SEQUENCE [LARGE SCALE GENOMIC DNA]</scope>
    <source>
        <strain evidence="7 8">PL171</strain>
    </source>
</reference>
<keyword evidence="8" id="KW-1185">Reference proteome</keyword>
<dbReference type="InterPro" id="IPR002293">
    <property type="entry name" value="AA/rel_permease1"/>
</dbReference>
<feature type="transmembrane region" description="Helical" evidence="6">
    <location>
        <begin position="409"/>
        <end position="428"/>
    </location>
</feature>
<evidence type="ECO:0000256" key="6">
    <source>
        <dbReference type="SAM" id="Phobius"/>
    </source>
</evidence>
<feature type="transmembrane region" description="Helical" evidence="6">
    <location>
        <begin position="379"/>
        <end position="397"/>
    </location>
</feature>
<accession>A0A1Y2HGA2</accession>
<comment type="subcellular location">
    <subcellularLocation>
        <location evidence="1">Membrane</location>
        <topology evidence="1">Multi-pass membrane protein</topology>
    </subcellularLocation>
</comment>
<feature type="transmembrane region" description="Helical" evidence="6">
    <location>
        <begin position="318"/>
        <end position="342"/>
    </location>
</feature>
<evidence type="ECO:0000313" key="7">
    <source>
        <dbReference type="EMBL" id="ORZ33616.1"/>
    </source>
</evidence>
<keyword evidence="3 6" id="KW-0812">Transmembrane</keyword>
<comment type="caution">
    <text evidence="7">The sequence shown here is derived from an EMBL/GenBank/DDBJ whole genome shotgun (WGS) entry which is preliminary data.</text>
</comment>
<dbReference type="Pfam" id="PF13520">
    <property type="entry name" value="AA_permease_2"/>
    <property type="match status" value="1"/>
</dbReference>
<dbReference type="Proteomes" id="UP000193411">
    <property type="component" value="Unassembled WGS sequence"/>
</dbReference>
<gene>
    <name evidence="7" type="ORF">BCR44DRAFT_1437823</name>
</gene>
<keyword evidence="5 6" id="KW-0472">Membrane</keyword>